<feature type="domain" description="Amidase" evidence="2">
    <location>
        <begin position="53"/>
        <end position="481"/>
    </location>
</feature>
<accession>A0A0B9A5I2</accession>
<protein>
    <submittedName>
        <fullName evidence="3">Amidase</fullName>
        <ecNumber evidence="3">3.5.1.4</ecNumber>
    </submittedName>
</protein>
<dbReference type="PATRIC" id="fig|48936.3.peg.3125"/>
<keyword evidence="3" id="KW-0378">Hydrolase</keyword>
<dbReference type="AlphaFoldDB" id="A0A0B9A5I2"/>
<name>A0A0B9A5I2_9SPHN</name>
<reference evidence="3 4" key="1">
    <citation type="submission" date="2014-10" db="EMBL/GenBank/DDBJ databases">
        <title>Draft genome sequence of Novosphingobium subterraneum DSM 12447.</title>
        <authorList>
            <person name="Gan H.M."/>
            <person name="Gan H.Y."/>
            <person name="Savka M.A."/>
        </authorList>
    </citation>
    <scope>NUCLEOTIDE SEQUENCE [LARGE SCALE GENOMIC DNA]</scope>
    <source>
        <strain evidence="3 4">DSM 12447</strain>
    </source>
</reference>
<dbReference type="STRING" id="48936.NJ75_03110"/>
<dbReference type="Gene3D" id="3.90.1300.10">
    <property type="entry name" value="Amidase signature (AS) domain"/>
    <property type="match status" value="1"/>
</dbReference>
<dbReference type="PROSITE" id="PS00571">
    <property type="entry name" value="AMIDASES"/>
    <property type="match status" value="1"/>
</dbReference>
<evidence type="ECO:0000313" key="3">
    <source>
        <dbReference type="EMBL" id="KHS44532.1"/>
    </source>
</evidence>
<gene>
    <name evidence="3" type="ORF">NJ75_03110</name>
</gene>
<dbReference type="PANTHER" id="PTHR11895">
    <property type="entry name" value="TRANSAMIDASE"/>
    <property type="match status" value="1"/>
</dbReference>
<dbReference type="InterPro" id="IPR023631">
    <property type="entry name" value="Amidase_dom"/>
</dbReference>
<evidence type="ECO:0000259" key="2">
    <source>
        <dbReference type="Pfam" id="PF01425"/>
    </source>
</evidence>
<dbReference type="RefSeq" id="WP_082013416.1">
    <property type="nucleotide sequence ID" value="NZ_JRVC01000015.1"/>
</dbReference>
<dbReference type="EMBL" id="JRVC01000015">
    <property type="protein sequence ID" value="KHS44532.1"/>
    <property type="molecule type" value="Genomic_DNA"/>
</dbReference>
<evidence type="ECO:0000256" key="1">
    <source>
        <dbReference type="ARBA" id="ARBA00009199"/>
    </source>
</evidence>
<comment type="similarity">
    <text evidence="1">Belongs to the amidase family.</text>
</comment>
<dbReference type="PROSITE" id="PS51318">
    <property type="entry name" value="TAT"/>
    <property type="match status" value="1"/>
</dbReference>
<dbReference type="Proteomes" id="UP000031338">
    <property type="component" value="Unassembled WGS sequence"/>
</dbReference>
<evidence type="ECO:0000313" key="4">
    <source>
        <dbReference type="Proteomes" id="UP000031338"/>
    </source>
</evidence>
<dbReference type="InterPro" id="IPR006311">
    <property type="entry name" value="TAT_signal"/>
</dbReference>
<dbReference type="InterPro" id="IPR036928">
    <property type="entry name" value="AS_sf"/>
</dbReference>
<dbReference type="EC" id="3.5.1.4" evidence="3"/>
<dbReference type="PANTHER" id="PTHR11895:SF7">
    <property type="entry name" value="GLUTAMYL-TRNA(GLN) AMIDOTRANSFERASE SUBUNIT A, MITOCHONDRIAL"/>
    <property type="match status" value="1"/>
</dbReference>
<keyword evidence="4" id="KW-1185">Reference proteome</keyword>
<comment type="caution">
    <text evidence="3">The sequence shown here is derived from an EMBL/GenBank/DDBJ whole genome shotgun (WGS) entry which is preliminary data.</text>
</comment>
<dbReference type="InterPro" id="IPR020556">
    <property type="entry name" value="Amidase_CS"/>
</dbReference>
<dbReference type="Pfam" id="PF01425">
    <property type="entry name" value="Amidase"/>
    <property type="match status" value="1"/>
</dbReference>
<organism evidence="3 4">
    <name type="scientific">Novosphingobium subterraneum</name>
    <dbReference type="NCBI Taxonomy" id="48936"/>
    <lineage>
        <taxon>Bacteria</taxon>
        <taxon>Pseudomonadati</taxon>
        <taxon>Pseudomonadota</taxon>
        <taxon>Alphaproteobacteria</taxon>
        <taxon>Sphingomonadales</taxon>
        <taxon>Sphingomonadaceae</taxon>
        <taxon>Novosphingobium</taxon>
    </lineage>
</organism>
<dbReference type="GO" id="GO:0004040">
    <property type="term" value="F:amidase activity"/>
    <property type="evidence" value="ECO:0007669"/>
    <property type="project" value="UniProtKB-EC"/>
</dbReference>
<proteinExistence type="inferred from homology"/>
<sequence>MKTTRREALAGGIALAATAGLPGNAHAMNDVLDTHDSLGLAELVRMRKVSASELLEAAIARAEALNPQLNFMAQKHYDYARKAIAAGLPQGPFSGVPWLLKDLNTYIAGEVTENGSRLYKGQRASVTSELVRRIERAGFVIFGKTTTPEFGLTGTTESVLMGPTRNPWNRERIAGGSSGGAAAAVAAGVIPAAHATDGGGSIRIPASACGLFGLKPSRGRVPMGPLRTEGWGGMSVHHAVSRTVRDSAAILDTTHGVEPGSRYSAPTPERPFLQEVGRDPGKLRIALMLSPYSGAPVDPQVVKATKAAARLLESLGHHVEEAAPKIDMAAIGASSFALMASSVAADCVDRAKALGIELGPDVLERTTLDFVAMGKSYTGMDFARGNNAYQAAAVTIAQFMERWDVILSPTLSAPPLPLGRIGLDTGRSMMDWGREVGTFTAFTGIYNGTGQPSMSLPLAMSQDGLPIGIMVTGRFGEEGLLFQLAGQVERAAPWAGRRAKV</sequence>
<dbReference type="InterPro" id="IPR000120">
    <property type="entry name" value="Amidase"/>
</dbReference>
<dbReference type="SUPFAM" id="SSF75304">
    <property type="entry name" value="Amidase signature (AS) enzymes"/>
    <property type="match status" value="1"/>
</dbReference>